<proteinExistence type="inferred from homology"/>
<dbReference type="PRINTS" id="PR00786">
    <property type="entry name" value="NEPRILYSIN"/>
</dbReference>
<dbReference type="InterPro" id="IPR018497">
    <property type="entry name" value="Peptidase_M13_C"/>
</dbReference>
<organism evidence="10 11">
    <name type="scientific">Corynebacterium glucuronolyticum</name>
    <dbReference type="NCBI Taxonomy" id="39791"/>
    <lineage>
        <taxon>Bacteria</taxon>
        <taxon>Bacillati</taxon>
        <taxon>Actinomycetota</taxon>
        <taxon>Actinomycetes</taxon>
        <taxon>Mycobacteriales</taxon>
        <taxon>Corynebacteriaceae</taxon>
        <taxon>Corynebacterium</taxon>
    </lineage>
</organism>
<name>A0A7T4EFZ1_9CORY</name>
<dbReference type="InterPro" id="IPR008753">
    <property type="entry name" value="Peptidase_M13_N"/>
</dbReference>
<evidence type="ECO:0000256" key="6">
    <source>
        <dbReference type="ARBA" id="ARBA00022833"/>
    </source>
</evidence>
<dbReference type="CDD" id="cd08662">
    <property type="entry name" value="M13"/>
    <property type="match status" value="1"/>
</dbReference>
<dbReference type="PROSITE" id="PS51885">
    <property type="entry name" value="NEPRILYSIN"/>
    <property type="match status" value="1"/>
</dbReference>
<dbReference type="InterPro" id="IPR024079">
    <property type="entry name" value="MetalloPept_cat_dom_sf"/>
</dbReference>
<keyword evidence="7" id="KW-0482">Metalloprotease</keyword>
<evidence type="ECO:0000259" key="9">
    <source>
        <dbReference type="Pfam" id="PF05649"/>
    </source>
</evidence>
<dbReference type="PANTHER" id="PTHR11733">
    <property type="entry name" value="ZINC METALLOPROTEASE FAMILY M13 NEPRILYSIN-RELATED"/>
    <property type="match status" value="1"/>
</dbReference>
<keyword evidence="4" id="KW-0479">Metal-binding</keyword>
<comment type="similarity">
    <text evidence="2">Belongs to the peptidase M13 family.</text>
</comment>
<dbReference type="Pfam" id="PF05649">
    <property type="entry name" value="Peptidase_M13_N"/>
    <property type="match status" value="1"/>
</dbReference>
<evidence type="ECO:0000256" key="3">
    <source>
        <dbReference type="ARBA" id="ARBA00022670"/>
    </source>
</evidence>
<dbReference type="EMBL" id="CP066007">
    <property type="protein sequence ID" value="QQB46674.1"/>
    <property type="molecule type" value="Genomic_DNA"/>
</dbReference>
<feature type="domain" description="Peptidase M13 C-terminal" evidence="8">
    <location>
        <begin position="395"/>
        <end position="585"/>
    </location>
</feature>
<evidence type="ECO:0000256" key="4">
    <source>
        <dbReference type="ARBA" id="ARBA00022723"/>
    </source>
</evidence>
<protein>
    <submittedName>
        <fullName evidence="10">Peptidase M13</fullName>
    </submittedName>
</protein>
<dbReference type="GO" id="GO:0005886">
    <property type="term" value="C:plasma membrane"/>
    <property type="evidence" value="ECO:0007669"/>
    <property type="project" value="TreeGrafter"/>
</dbReference>
<keyword evidence="5" id="KW-0378">Hydrolase</keyword>
<dbReference type="RefSeq" id="WP_084035997.1">
    <property type="nucleotide sequence ID" value="NZ_CP066007.1"/>
</dbReference>
<dbReference type="GO" id="GO:0016485">
    <property type="term" value="P:protein processing"/>
    <property type="evidence" value="ECO:0007669"/>
    <property type="project" value="TreeGrafter"/>
</dbReference>
<evidence type="ECO:0000313" key="11">
    <source>
        <dbReference type="Proteomes" id="UP000596145"/>
    </source>
</evidence>
<dbReference type="AlphaFoldDB" id="A0A7T4EFZ1"/>
<dbReference type="InterPro" id="IPR000718">
    <property type="entry name" value="Peptidase_M13"/>
</dbReference>
<evidence type="ECO:0000256" key="7">
    <source>
        <dbReference type="ARBA" id="ARBA00023049"/>
    </source>
</evidence>
<feature type="domain" description="Peptidase M13 N-terminal" evidence="9">
    <location>
        <begin position="2"/>
        <end position="344"/>
    </location>
</feature>
<gene>
    <name evidence="10" type="ORF">I6I10_01640</name>
</gene>
<dbReference type="SUPFAM" id="SSF55486">
    <property type="entry name" value="Metalloproteases ('zincins'), catalytic domain"/>
    <property type="match status" value="1"/>
</dbReference>
<dbReference type="InterPro" id="IPR042089">
    <property type="entry name" value="Peptidase_M13_dom_2"/>
</dbReference>
<accession>A0A7T4EFZ1</accession>
<dbReference type="GeneID" id="92758988"/>
<dbReference type="Pfam" id="PF01431">
    <property type="entry name" value="Peptidase_M13"/>
    <property type="match status" value="1"/>
</dbReference>
<dbReference type="Gene3D" id="3.40.390.10">
    <property type="entry name" value="Collagenase (Catalytic Domain)"/>
    <property type="match status" value="1"/>
</dbReference>
<sequence>MKDLFEIVNGDWYRETDIPAEYASWGTFQELRLDSLKQCKELAEGDDGLVGTAYRSFMNHRGSVDDLPFDLLDKPLPEALGELDTIGITAPASFFVEKSADSDMSIAYIVQAGLGLPDEAYYHAPEHAATLSAYEKHVERMLGLAGRSESATDVLEVEHYLARGHWDNVACRDAVKTFNPVELSSLGTNVQQMLRTMGLENQTVIACQPSYLTHLEEAFSELPEAKWHAWAVWHIISSCAGMLSDELSAANFDFYGRVLAGSEKQRDRWQRALGFVESGLGFELGKLYAARYFPESSKKDMLELVDYLLAAYRERISGLPWMTSATREKALTKLEQFTAKIGYPDTWREYDVSLQEDDVLGNARALALNSHNYHLSKLGKPYDRGEWVMTPQTVNACYNPTVNDITFPGAILQAPFYSPTHSPAENFGGIGAVIGHEIGHGFDDQGSRYDGHGNLNVWWTDEDRAAFEELTAKLVGQFQGLVPIALEGTETPGVNGELTLGENIGDLGGLGIALVAYKKWAADNNEDIDLKSFFRSWAMSWRQKTRPQMAAQLLAIDPHSPSEFRCSVIPKNIDEFYEAFDVEDGFAPEERVTIW</sequence>
<dbReference type="Proteomes" id="UP000596145">
    <property type="component" value="Chromosome"/>
</dbReference>
<comment type="cofactor">
    <cofactor evidence="1">
        <name>Zn(2+)</name>
        <dbReference type="ChEBI" id="CHEBI:29105"/>
    </cofactor>
</comment>
<dbReference type="OrthoDB" id="9775677at2"/>
<evidence type="ECO:0000259" key="8">
    <source>
        <dbReference type="Pfam" id="PF01431"/>
    </source>
</evidence>
<reference evidence="10 11" key="1">
    <citation type="submission" date="2020-12" db="EMBL/GenBank/DDBJ databases">
        <title>FDA dAtabase for Regulatory Grade micrObial Sequences (FDA-ARGOS): Supporting development and validation of Infectious Disease Dx tests.</title>
        <authorList>
            <person name="Sproer C."/>
            <person name="Gronow S."/>
            <person name="Severitt S."/>
            <person name="Schroder I."/>
            <person name="Tallon L."/>
            <person name="Sadzewicz L."/>
            <person name="Zhao X."/>
            <person name="Boylan J."/>
            <person name="Ott S."/>
            <person name="Bowen H."/>
            <person name="Vavikolanu K."/>
            <person name="Mehta A."/>
            <person name="Aluvathingal J."/>
            <person name="Nadendla S."/>
            <person name="Lowell S."/>
            <person name="Myers T."/>
            <person name="Yan Y."/>
            <person name="Sichtig H."/>
        </authorList>
    </citation>
    <scope>NUCLEOTIDE SEQUENCE [LARGE SCALE GENOMIC DNA]</scope>
    <source>
        <strain evidence="10 11">FDAARGOS_1053</strain>
    </source>
</reference>
<evidence type="ECO:0000256" key="1">
    <source>
        <dbReference type="ARBA" id="ARBA00001947"/>
    </source>
</evidence>
<keyword evidence="6" id="KW-0862">Zinc</keyword>
<evidence type="ECO:0000256" key="2">
    <source>
        <dbReference type="ARBA" id="ARBA00007357"/>
    </source>
</evidence>
<dbReference type="GO" id="GO:0004222">
    <property type="term" value="F:metalloendopeptidase activity"/>
    <property type="evidence" value="ECO:0007669"/>
    <property type="project" value="InterPro"/>
</dbReference>
<dbReference type="PANTHER" id="PTHR11733:SF167">
    <property type="entry name" value="FI17812P1-RELATED"/>
    <property type="match status" value="1"/>
</dbReference>
<evidence type="ECO:0000256" key="5">
    <source>
        <dbReference type="ARBA" id="ARBA00022801"/>
    </source>
</evidence>
<dbReference type="Gene3D" id="1.10.1380.10">
    <property type="entry name" value="Neutral endopeptidase , domain2"/>
    <property type="match status" value="1"/>
</dbReference>
<dbReference type="GO" id="GO:0046872">
    <property type="term" value="F:metal ion binding"/>
    <property type="evidence" value="ECO:0007669"/>
    <property type="project" value="UniProtKB-KW"/>
</dbReference>
<evidence type="ECO:0000313" key="10">
    <source>
        <dbReference type="EMBL" id="QQB46674.1"/>
    </source>
</evidence>
<keyword evidence="3" id="KW-0645">Protease</keyword>